<dbReference type="InterPro" id="IPR033138">
    <property type="entry name" value="Cu_oxidase_CS"/>
</dbReference>
<evidence type="ECO:0000313" key="9">
    <source>
        <dbReference type="Proteomes" id="UP000233469"/>
    </source>
</evidence>
<feature type="chain" id="PRO_5014903642" description="Multicopper oxidase" evidence="5">
    <location>
        <begin position="23"/>
        <end position="383"/>
    </location>
</feature>
<dbReference type="SUPFAM" id="SSF49503">
    <property type="entry name" value="Cupredoxins"/>
    <property type="match status" value="2"/>
</dbReference>
<name>A0A2N1MRY3_9GLOM</name>
<evidence type="ECO:0000256" key="1">
    <source>
        <dbReference type="ARBA" id="ARBA00010609"/>
    </source>
</evidence>
<dbReference type="Pfam" id="PF00394">
    <property type="entry name" value="Cu-oxidase"/>
    <property type="match status" value="1"/>
</dbReference>
<keyword evidence="5" id="KW-0732">Signal</keyword>
<dbReference type="AlphaFoldDB" id="A0A2N1MRY3"/>
<proteinExistence type="inferred from homology"/>
<evidence type="ECO:0000313" key="8">
    <source>
        <dbReference type="EMBL" id="PKK64390.1"/>
    </source>
</evidence>
<reference evidence="8 9" key="2">
    <citation type="submission" date="2017-10" db="EMBL/GenBank/DDBJ databases">
        <title>Extensive intraspecific genome diversity in a model arbuscular mycorrhizal fungus.</title>
        <authorList>
            <person name="Chen E.C.H."/>
            <person name="Morin E."/>
            <person name="Baudet D."/>
            <person name="Noel J."/>
            <person name="Ndikumana S."/>
            <person name="Charron P."/>
            <person name="St-Onge C."/>
            <person name="Giorgi J."/>
            <person name="Grigoriev I.V."/>
            <person name="Roux C."/>
            <person name="Martin F.M."/>
            <person name="Corradi N."/>
        </authorList>
    </citation>
    <scope>NUCLEOTIDE SEQUENCE [LARGE SCALE GENOMIC DNA]</scope>
    <source>
        <strain evidence="8 9">C2</strain>
    </source>
</reference>
<dbReference type="VEuPathDB" id="FungiDB:RhiirA1_536012"/>
<dbReference type="FunFam" id="2.60.40.420:FF:000045">
    <property type="entry name" value="Laccase 2"/>
    <property type="match status" value="1"/>
</dbReference>
<feature type="domain" description="Plastocyanin-like" evidence="6">
    <location>
        <begin position="194"/>
        <end position="363"/>
    </location>
</feature>
<dbReference type="InterPro" id="IPR001117">
    <property type="entry name" value="Cu-oxidase_2nd"/>
</dbReference>
<reference evidence="8 9" key="1">
    <citation type="submission" date="2016-04" db="EMBL/GenBank/DDBJ databases">
        <title>Genome analyses suggest a sexual origin of heterokaryosis in a supposedly ancient asexual fungus.</title>
        <authorList>
            <person name="Ropars J."/>
            <person name="Sedzielewska K."/>
            <person name="Noel J."/>
            <person name="Charron P."/>
            <person name="Farinelli L."/>
            <person name="Marton T."/>
            <person name="Kruger M."/>
            <person name="Pelin A."/>
            <person name="Brachmann A."/>
            <person name="Corradi N."/>
        </authorList>
    </citation>
    <scope>NUCLEOTIDE SEQUENCE [LARGE SCALE GENOMIC DNA]</scope>
    <source>
        <strain evidence="8 9">C2</strain>
    </source>
</reference>
<feature type="signal peptide" evidence="5">
    <location>
        <begin position="1"/>
        <end position="22"/>
    </location>
</feature>
<dbReference type="InterPro" id="IPR008972">
    <property type="entry name" value="Cupredoxin"/>
</dbReference>
<keyword evidence="4" id="KW-0186">Copper</keyword>
<dbReference type="PANTHER" id="PTHR11709:SF511">
    <property type="entry name" value="LACCASE"/>
    <property type="match status" value="1"/>
</dbReference>
<protein>
    <recommendedName>
        <fullName evidence="10">Multicopper oxidase</fullName>
    </recommendedName>
</protein>
<feature type="non-terminal residue" evidence="8">
    <location>
        <position position="383"/>
    </location>
</feature>
<evidence type="ECO:0008006" key="10">
    <source>
        <dbReference type="Google" id="ProtNLM"/>
    </source>
</evidence>
<evidence type="ECO:0000256" key="2">
    <source>
        <dbReference type="ARBA" id="ARBA00022723"/>
    </source>
</evidence>
<dbReference type="EMBL" id="LLXL01001450">
    <property type="protein sequence ID" value="PKK64390.1"/>
    <property type="molecule type" value="Genomic_DNA"/>
</dbReference>
<comment type="caution">
    <text evidence="8">The sequence shown here is derived from an EMBL/GenBank/DDBJ whole genome shotgun (WGS) entry which is preliminary data.</text>
</comment>
<dbReference type="Proteomes" id="UP000233469">
    <property type="component" value="Unassembled WGS sequence"/>
</dbReference>
<dbReference type="GO" id="GO:0005507">
    <property type="term" value="F:copper ion binding"/>
    <property type="evidence" value="ECO:0007669"/>
    <property type="project" value="InterPro"/>
</dbReference>
<feature type="domain" description="Plastocyanin-like" evidence="7">
    <location>
        <begin position="72"/>
        <end position="185"/>
    </location>
</feature>
<dbReference type="VEuPathDB" id="FungiDB:FUN_013942"/>
<comment type="similarity">
    <text evidence="1">Belongs to the multicopper oxidase family.</text>
</comment>
<evidence type="ECO:0000256" key="3">
    <source>
        <dbReference type="ARBA" id="ARBA00023002"/>
    </source>
</evidence>
<evidence type="ECO:0000256" key="4">
    <source>
        <dbReference type="ARBA" id="ARBA00023008"/>
    </source>
</evidence>
<keyword evidence="2" id="KW-0479">Metal-binding</keyword>
<evidence type="ECO:0000259" key="6">
    <source>
        <dbReference type="Pfam" id="PF00394"/>
    </source>
</evidence>
<dbReference type="GO" id="GO:0016491">
    <property type="term" value="F:oxidoreductase activity"/>
    <property type="evidence" value="ECO:0007669"/>
    <property type="project" value="UniProtKB-KW"/>
</dbReference>
<evidence type="ECO:0000256" key="5">
    <source>
        <dbReference type="SAM" id="SignalP"/>
    </source>
</evidence>
<dbReference type="PANTHER" id="PTHR11709">
    <property type="entry name" value="MULTI-COPPER OXIDASE"/>
    <property type="match status" value="1"/>
</dbReference>
<dbReference type="Pfam" id="PF07732">
    <property type="entry name" value="Cu-oxidase_3"/>
    <property type="match status" value="1"/>
</dbReference>
<evidence type="ECO:0000259" key="7">
    <source>
        <dbReference type="Pfam" id="PF07732"/>
    </source>
</evidence>
<dbReference type="InterPro" id="IPR011707">
    <property type="entry name" value="Cu-oxidase-like_N"/>
</dbReference>
<organism evidence="8 9">
    <name type="scientific">Rhizophagus irregularis</name>
    <dbReference type="NCBI Taxonomy" id="588596"/>
    <lineage>
        <taxon>Eukaryota</taxon>
        <taxon>Fungi</taxon>
        <taxon>Fungi incertae sedis</taxon>
        <taxon>Mucoromycota</taxon>
        <taxon>Glomeromycotina</taxon>
        <taxon>Glomeromycetes</taxon>
        <taxon>Glomerales</taxon>
        <taxon>Glomeraceae</taxon>
        <taxon>Rhizophagus</taxon>
    </lineage>
</organism>
<dbReference type="InterPro" id="IPR045087">
    <property type="entry name" value="Cu-oxidase_fam"/>
</dbReference>
<keyword evidence="3" id="KW-0560">Oxidoreductase</keyword>
<gene>
    <name evidence="8" type="ORF">RhiirC2_716313</name>
</gene>
<accession>A0A2N1MRY3</accession>
<sequence>MRITSIFHVIVLLSLYSTIINAAPATSAVPTLEKRQETEQDPDFNTNIFKSFKPLEVTASPITREYTLTLAKTELAPDGFSRQVWTSNGQYPGPMIRANKGDQIVIHVQNNLGDFTTIHWHGIFQRGTTFYDGVAGQTQCLIATGTTFVYNFTGGEQYGTYWWHSHFRSQYVDGLRGALIIHDPKDPYLNDYDEEFVMTLSDWHHEESESLVKKRMAKGYDGYNPIPDSGLISGRGRYDCSKAPQGSKCVPDNPLAIYVIEKGKRYRFRVINTSAEAPFTFSIDQHPLRIIEVEGENVKPITINKINIAVGQRYSVIVNADKEVNNFWIRATIVKQCIHVTPETINVNSSLNYKVTGILRYNGAPDAYPTTQEWDEKILNCRD</sequence>
<dbReference type="PROSITE" id="PS00079">
    <property type="entry name" value="MULTICOPPER_OXIDASE1"/>
    <property type="match status" value="1"/>
</dbReference>
<dbReference type="Gene3D" id="2.60.40.420">
    <property type="entry name" value="Cupredoxins - blue copper proteins"/>
    <property type="match status" value="2"/>
</dbReference>